<evidence type="ECO:0000259" key="3">
    <source>
        <dbReference type="PROSITE" id="PS51462"/>
    </source>
</evidence>
<evidence type="ECO:0000256" key="2">
    <source>
        <dbReference type="ARBA" id="ARBA00022801"/>
    </source>
</evidence>
<dbReference type="SUPFAM" id="SSF55811">
    <property type="entry name" value="Nudix"/>
    <property type="match status" value="1"/>
</dbReference>
<dbReference type="OrthoDB" id="9786032at2"/>
<feature type="domain" description="Nudix hydrolase" evidence="3">
    <location>
        <begin position="29"/>
        <end position="160"/>
    </location>
</feature>
<dbReference type="InterPro" id="IPR015797">
    <property type="entry name" value="NUDIX_hydrolase-like_dom_sf"/>
</dbReference>
<dbReference type="GO" id="GO:0016787">
    <property type="term" value="F:hydrolase activity"/>
    <property type="evidence" value="ECO:0007669"/>
    <property type="project" value="UniProtKB-KW"/>
</dbReference>
<keyword evidence="2 4" id="KW-0378">Hydrolase</keyword>
<dbReference type="PANTHER" id="PTHR43736:SF1">
    <property type="entry name" value="DIHYDRONEOPTERIN TRIPHOSPHATE DIPHOSPHATASE"/>
    <property type="match status" value="1"/>
</dbReference>
<dbReference type="PROSITE" id="PS51462">
    <property type="entry name" value="NUDIX"/>
    <property type="match status" value="1"/>
</dbReference>
<dbReference type="RefSeq" id="WP_026660890.1">
    <property type="nucleotide sequence ID" value="NC_022538.1"/>
</dbReference>
<evidence type="ECO:0000313" key="5">
    <source>
        <dbReference type="Proteomes" id="UP000032740"/>
    </source>
</evidence>
<dbReference type="Gene3D" id="3.90.79.10">
    <property type="entry name" value="Nucleoside Triphosphate Pyrophosphohydrolase"/>
    <property type="match status" value="1"/>
</dbReference>
<dbReference type="CDD" id="cd04693">
    <property type="entry name" value="NUDIX_Hydrolase"/>
    <property type="match status" value="1"/>
</dbReference>
<dbReference type="PANTHER" id="PTHR43736">
    <property type="entry name" value="ADP-RIBOSE PYROPHOSPHATASE"/>
    <property type="match status" value="1"/>
</dbReference>
<reference evidence="4 5" key="1">
    <citation type="journal article" date="2013" name="J. Mol. Microbiol. Biotechnol.">
        <title>Analysis of the Complete Genomes of Acholeplasma brassicae , A. palmae and A. laidlawii and Their Comparison to the Obligate Parasites from ' Candidatus Phytoplasma'.</title>
        <authorList>
            <person name="Kube M."/>
            <person name="Siewert C."/>
            <person name="Migdoll A.M."/>
            <person name="Duduk B."/>
            <person name="Holz S."/>
            <person name="Rabus R."/>
            <person name="Seemuller E."/>
            <person name="Mitrovic J."/>
            <person name="Muller I."/>
            <person name="Buttner C."/>
            <person name="Reinhardt R."/>
        </authorList>
    </citation>
    <scope>NUCLEOTIDE SEQUENCE [LARGE SCALE GENOMIC DNA]</scope>
    <source>
        <strain evidence="4 5">J233</strain>
    </source>
</reference>
<evidence type="ECO:0000313" key="4">
    <source>
        <dbReference type="EMBL" id="CCV64602.1"/>
    </source>
</evidence>
<dbReference type="Pfam" id="PF00293">
    <property type="entry name" value="NUDIX"/>
    <property type="match status" value="1"/>
</dbReference>
<keyword evidence="5" id="KW-1185">Reference proteome</keyword>
<dbReference type="InterPro" id="IPR020084">
    <property type="entry name" value="NUDIX_hydrolase_CS"/>
</dbReference>
<accession>U4KLB9</accession>
<dbReference type="EMBL" id="FO681347">
    <property type="protein sequence ID" value="CCV64602.1"/>
    <property type="molecule type" value="Genomic_DNA"/>
</dbReference>
<dbReference type="PROSITE" id="PS00893">
    <property type="entry name" value="NUDIX_BOX"/>
    <property type="match status" value="1"/>
</dbReference>
<name>U4KLB9_ALTPJ</name>
<dbReference type="HOGENOM" id="CLU_060552_1_1_14"/>
<gene>
    <name evidence="4" type="ORF">BN85410250</name>
</gene>
<sequence>MKELWDAYDKDINKQELTLVRGEKIPKGYYHLVSEIIVYHKDKIILLTQRSFDKKIAPGLYEASSSGSVLKGETPLEAAKRELYEETGIKVTELIPTYKEIHEEFQTIFYGFIAKVDIQKDSIVLQKEETINYIWLSKEELLKLIQTDKYIPSHIKRLKEGLEKLDD</sequence>
<dbReference type="KEGG" id="apal:BN85410250"/>
<dbReference type="AlphaFoldDB" id="U4KLB9"/>
<comment type="similarity">
    <text evidence="1">Belongs to the Nudix hydrolase family.</text>
</comment>
<dbReference type="STRING" id="1318466.BN85410250"/>
<proteinExistence type="inferred from homology"/>
<organism evidence="4 5">
    <name type="scientific">Alteracholeplasma palmae (strain ATCC 49389 / J233)</name>
    <name type="common">Acholeplasma palmae</name>
    <dbReference type="NCBI Taxonomy" id="1318466"/>
    <lineage>
        <taxon>Bacteria</taxon>
        <taxon>Bacillati</taxon>
        <taxon>Mycoplasmatota</taxon>
        <taxon>Mollicutes</taxon>
        <taxon>Acholeplasmatales</taxon>
        <taxon>Acholeplasmataceae</taxon>
        <taxon>Acholeplasma</taxon>
    </lineage>
</organism>
<evidence type="ECO:0000256" key="1">
    <source>
        <dbReference type="ARBA" id="ARBA00005582"/>
    </source>
</evidence>
<dbReference type="Proteomes" id="UP000032740">
    <property type="component" value="Chromosome"/>
</dbReference>
<protein>
    <submittedName>
        <fullName evidence="4">Hydrolase, NUDIX family</fullName>
    </submittedName>
</protein>
<dbReference type="InterPro" id="IPR000086">
    <property type="entry name" value="NUDIX_hydrolase_dom"/>
</dbReference>